<protein>
    <submittedName>
        <fullName evidence="2">Serine hydrolase</fullName>
    </submittedName>
</protein>
<reference evidence="2 3" key="1">
    <citation type="submission" date="2019-12" db="EMBL/GenBank/DDBJ databases">
        <title>Novel species isolated from a subtropical stream in China.</title>
        <authorList>
            <person name="Lu H."/>
        </authorList>
    </citation>
    <scope>NUCLEOTIDE SEQUENCE [LARGE SCALE GENOMIC DNA]</scope>
    <source>
        <strain evidence="2 3">DS3</strain>
    </source>
</reference>
<dbReference type="SUPFAM" id="SSF56601">
    <property type="entry name" value="beta-lactamase/transpeptidase-like"/>
    <property type="match status" value="1"/>
</dbReference>
<keyword evidence="2" id="KW-0378">Hydrolase</keyword>
<gene>
    <name evidence="2" type="ORF">GTP41_25775</name>
</gene>
<dbReference type="Proteomes" id="UP000448575">
    <property type="component" value="Unassembled WGS sequence"/>
</dbReference>
<dbReference type="InterPro" id="IPR050789">
    <property type="entry name" value="Diverse_Enzym_Activities"/>
</dbReference>
<evidence type="ECO:0000313" key="2">
    <source>
        <dbReference type="EMBL" id="MYN05507.1"/>
    </source>
</evidence>
<name>A0A6N9HQA9_9BURK</name>
<dbReference type="Pfam" id="PF00144">
    <property type="entry name" value="Beta-lactamase"/>
    <property type="match status" value="1"/>
</dbReference>
<dbReference type="PANTHER" id="PTHR43283:SF18">
    <property type="match status" value="1"/>
</dbReference>
<dbReference type="GO" id="GO:0016787">
    <property type="term" value="F:hydrolase activity"/>
    <property type="evidence" value="ECO:0007669"/>
    <property type="project" value="UniProtKB-KW"/>
</dbReference>
<evidence type="ECO:0000313" key="3">
    <source>
        <dbReference type="Proteomes" id="UP000448575"/>
    </source>
</evidence>
<dbReference type="InterPro" id="IPR001466">
    <property type="entry name" value="Beta-lactam-related"/>
</dbReference>
<comment type="caution">
    <text evidence="2">The sequence shown here is derived from an EMBL/GenBank/DDBJ whole genome shotgun (WGS) entry which is preliminary data.</text>
</comment>
<proteinExistence type="predicted"/>
<keyword evidence="3" id="KW-1185">Reference proteome</keyword>
<dbReference type="InterPro" id="IPR012338">
    <property type="entry name" value="Beta-lactam/transpept-like"/>
</dbReference>
<dbReference type="EMBL" id="WWCJ01000031">
    <property type="protein sequence ID" value="MYN05507.1"/>
    <property type="molecule type" value="Genomic_DNA"/>
</dbReference>
<sequence length="324" mass="34374">MMALRDRPPQVLAKELGLGAAAYAALGAGKPVAAVPLAGQPDAIFQAASLTKPVVALAALRLVQAGRLELDAPVSRYLPGGYKHFHNALRRAPGDAFDLLPASTLARVTVAQLLNHSSGFPNWSSGRLSFKSEPGERWGYSGEGYVLLQNVIEAITQADLAGYLERHLFAPLGMGDTSLVWRDSFGARAVGGSMLLGIQQRVRFHSAVAASTLYTTAADYARFMAAVLADDAVLALILSRTVETDKPLGLKWGLGWGIEQSAGGPCIWQWGNNPGFRAFAMANVVSKGGFVVLTNSENGMPLAASIAHAILPAEHNAFRFPWVA</sequence>
<feature type="domain" description="Beta-lactamase-related" evidence="1">
    <location>
        <begin position="21"/>
        <end position="311"/>
    </location>
</feature>
<dbReference type="Gene3D" id="3.40.710.10">
    <property type="entry name" value="DD-peptidase/beta-lactamase superfamily"/>
    <property type="match status" value="1"/>
</dbReference>
<dbReference type="AlphaFoldDB" id="A0A6N9HQA9"/>
<accession>A0A6N9HQA9</accession>
<organism evidence="2 3">
    <name type="scientific">Pseudoduganella guangdongensis</name>
    <dbReference type="NCBI Taxonomy" id="2692179"/>
    <lineage>
        <taxon>Bacteria</taxon>
        <taxon>Pseudomonadati</taxon>
        <taxon>Pseudomonadota</taxon>
        <taxon>Betaproteobacteria</taxon>
        <taxon>Burkholderiales</taxon>
        <taxon>Oxalobacteraceae</taxon>
        <taxon>Telluria group</taxon>
        <taxon>Pseudoduganella</taxon>
    </lineage>
</organism>
<dbReference type="PANTHER" id="PTHR43283">
    <property type="entry name" value="BETA-LACTAMASE-RELATED"/>
    <property type="match status" value="1"/>
</dbReference>
<evidence type="ECO:0000259" key="1">
    <source>
        <dbReference type="Pfam" id="PF00144"/>
    </source>
</evidence>